<dbReference type="InterPro" id="IPR011990">
    <property type="entry name" value="TPR-like_helical_dom_sf"/>
</dbReference>
<keyword evidence="5" id="KW-1185">Reference proteome</keyword>
<dbReference type="PANTHER" id="PTHR35807:SF1">
    <property type="entry name" value="TRANSCRIPTIONAL REGULATOR REDD"/>
    <property type="match status" value="1"/>
</dbReference>
<evidence type="ECO:0000313" key="4">
    <source>
        <dbReference type="EMBL" id="WDR02973.1"/>
    </source>
</evidence>
<protein>
    <submittedName>
        <fullName evidence="4">BTAD domain-containing putative transcriptional regulator</fullName>
    </submittedName>
</protein>
<dbReference type="PANTHER" id="PTHR35807">
    <property type="entry name" value="TRANSCRIPTIONAL REGULATOR REDD-RELATED"/>
    <property type="match status" value="1"/>
</dbReference>
<dbReference type="InterPro" id="IPR051677">
    <property type="entry name" value="AfsR-DnrI-RedD_regulator"/>
</dbReference>
<dbReference type="EMBL" id="CP118246">
    <property type="protein sequence ID" value="WDR02973.1"/>
    <property type="molecule type" value="Genomic_DNA"/>
</dbReference>
<reference evidence="4 5" key="1">
    <citation type="submission" date="2023-02" db="EMBL/GenBank/DDBJ databases">
        <title>Devosia algicola sp. nov., isolated from the phycosphere of marine algae.</title>
        <authorList>
            <person name="Kim J.M."/>
            <person name="Lee J.K."/>
            <person name="Choi B.J."/>
            <person name="Bayburt H."/>
            <person name="Jeon C.O."/>
        </authorList>
    </citation>
    <scope>NUCLEOTIDE SEQUENCE [LARGE SCALE GENOMIC DNA]</scope>
    <source>
        <strain evidence="4 5">G20-9</strain>
    </source>
</reference>
<gene>
    <name evidence="4" type="ORF">PSQ19_01780</name>
</gene>
<dbReference type="InterPro" id="IPR036388">
    <property type="entry name" value="WH-like_DNA-bd_sf"/>
</dbReference>
<dbReference type="SMART" id="SM01043">
    <property type="entry name" value="BTAD"/>
    <property type="match status" value="1"/>
</dbReference>
<dbReference type="Gene3D" id="1.10.10.10">
    <property type="entry name" value="Winged helix-like DNA-binding domain superfamily/Winged helix DNA-binding domain"/>
    <property type="match status" value="1"/>
</dbReference>
<dbReference type="Proteomes" id="UP001220530">
    <property type="component" value="Chromosome"/>
</dbReference>
<evidence type="ECO:0000313" key="5">
    <source>
        <dbReference type="Proteomes" id="UP001220530"/>
    </source>
</evidence>
<organism evidence="4 5">
    <name type="scientific">Devosia algicola</name>
    <dbReference type="NCBI Taxonomy" id="3026418"/>
    <lineage>
        <taxon>Bacteria</taxon>
        <taxon>Pseudomonadati</taxon>
        <taxon>Pseudomonadota</taxon>
        <taxon>Alphaproteobacteria</taxon>
        <taxon>Hyphomicrobiales</taxon>
        <taxon>Devosiaceae</taxon>
        <taxon>Devosia</taxon>
    </lineage>
</organism>
<dbReference type="Gene3D" id="1.25.40.10">
    <property type="entry name" value="Tetratricopeptide repeat domain"/>
    <property type="match status" value="1"/>
</dbReference>
<feature type="domain" description="Bacterial transcriptional activator" evidence="3">
    <location>
        <begin position="108"/>
        <end position="245"/>
    </location>
</feature>
<accession>A0ABY7YNU3</accession>
<dbReference type="SUPFAM" id="SSF48452">
    <property type="entry name" value="TPR-like"/>
    <property type="match status" value="1"/>
</dbReference>
<evidence type="ECO:0000256" key="1">
    <source>
        <dbReference type="ARBA" id="ARBA00023015"/>
    </source>
</evidence>
<dbReference type="Pfam" id="PF03704">
    <property type="entry name" value="BTAD"/>
    <property type="match status" value="1"/>
</dbReference>
<evidence type="ECO:0000259" key="3">
    <source>
        <dbReference type="SMART" id="SM01043"/>
    </source>
</evidence>
<proteinExistence type="predicted"/>
<dbReference type="RefSeq" id="WP_282219375.1">
    <property type="nucleotide sequence ID" value="NZ_CP118246.1"/>
</dbReference>
<dbReference type="InterPro" id="IPR005158">
    <property type="entry name" value="BTAD"/>
</dbReference>
<keyword evidence="2" id="KW-0804">Transcription</keyword>
<name>A0ABY7YNU3_9HYPH</name>
<sequence length="256" mass="28803">MGERAAREVELTLLGDCSLAVDGHPIESVPANFFRIVAYLALAGGRHGSVTRRRIHTIIWGERGEAKAAANLRQALVRIRNLQTQHGFELIETGPVTLHLKRQDSIRCDLLELQHIIDEQKESPPGALCDLYRGDLLAGLEGASEELEDWTAGHRHYFHMVFSEKLANAVSSESYSRADRSRCAARLLSIDPYHEDACQFLMRDAAEHHHLDQLHLLYTNLRTLLATELGIAPSAETQLLYHQLMNQNIRASSSRR</sequence>
<keyword evidence="1" id="KW-0805">Transcription regulation</keyword>
<evidence type="ECO:0000256" key="2">
    <source>
        <dbReference type="ARBA" id="ARBA00023163"/>
    </source>
</evidence>